<reference evidence="5" key="1">
    <citation type="submission" date="2021-04" db="EMBL/GenBank/DDBJ databases">
        <title>Genome based classification of Actinospica acidithermotolerans sp. nov., an actinobacterium isolated from an Indonesian hot spring.</title>
        <authorList>
            <person name="Kusuma A.B."/>
            <person name="Putra K.E."/>
            <person name="Nafisah S."/>
            <person name="Loh J."/>
            <person name="Nouioui I."/>
            <person name="Goodfellow M."/>
        </authorList>
    </citation>
    <scope>NUCLEOTIDE SEQUENCE</scope>
    <source>
        <strain evidence="5">MGRD01-02</strain>
    </source>
</reference>
<dbReference type="NCBIfam" id="NF033788">
    <property type="entry name" value="HTH_metalloreg"/>
    <property type="match status" value="1"/>
</dbReference>
<dbReference type="InterPro" id="IPR036388">
    <property type="entry name" value="WH-like_DNA-bd_sf"/>
</dbReference>
<dbReference type="EMBL" id="JAGSOH010000207">
    <property type="protein sequence ID" value="MBR7831282.1"/>
    <property type="molecule type" value="Genomic_DNA"/>
</dbReference>
<keyword evidence="6" id="KW-1185">Reference proteome</keyword>
<dbReference type="Gene3D" id="1.10.10.10">
    <property type="entry name" value="Winged helix-like DNA-binding domain superfamily/Winged helix DNA-binding domain"/>
    <property type="match status" value="1"/>
</dbReference>
<dbReference type="SMART" id="SM00418">
    <property type="entry name" value="HTH_ARSR"/>
    <property type="match status" value="1"/>
</dbReference>
<evidence type="ECO:0000256" key="1">
    <source>
        <dbReference type="ARBA" id="ARBA00023015"/>
    </source>
</evidence>
<evidence type="ECO:0000313" key="6">
    <source>
        <dbReference type="Proteomes" id="UP000676325"/>
    </source>
</evidence>
<dbReference type="PRINTS" id="PR00778">
    <property type="entry name" value="HTHARSR"/>
</dbReference>
<dbReference type="PROSITE" id="PS50987">
    <property type="entry name" value="HTH_ARSR_2"/>
    <property type="match status" value="1"/>
</dbReference>
<keyword evidence="1" id="KW-0805">Transcription regulation</keyword>
<accession>A0A941IMP0</accession>
<dbReference type="CDD" id="cd00090">
    <property type="entry name" value="HTH_ARSR"/>
    <property type="match status" value="1"/>
</dbReference>
<dbReference type="PROSITE" id="PS51318">
    <property type="entry name" value="TAT"/>
    <property type="match status" value="1"/>
</dbReference>
<dbReference type="InterPro" id="IPR051081">
    <property type="entry name" value="HTH_MetalResp_TranReg"/>
</dbReference>
<dbReference type="Proteomes" id="UP000676325">
    <property type="component" value="Unassembled WGS sequence"/>
</dbReference>
<dbReference type="InterPro" id="IPR006311">
    <property type="entry name" value="TAT_signal"/>
</dbReference>
<evidence type="ECO:0000259" key="4">
    <source>
        <dbReference type="PROSITE" id="PS50987"/>
    </source>
</evidence>
<evidence type="ECO:0000256" key="2">
    <source>
        <dbReference type="ARBA" id="ARBA00023125"/>
    </source>
</evidence>
<dbReference type="PANTHER" id="PTHR33154:SF33">
    <property type="entry name" value="TRANSCRIPTIONAL REPRESSOR SDPR"/>
    <property type="match status" value="1"/>
</dbReference>
<sequence>MTQSPAEEALIEVVLAALADPTRRRILDGLSAAGGATATTLAQDLPVTRQAVVKHLAVLHEAGLVVARKVGREVRYGVAPGPLALTARWMTDLATEWGRPLQMVKQIAESGE</sequence>
<evidence type="ECO:0000313" key="5">
    <source>
        <dbReference type="EMBL" id="MBR7831282.1"/>
    </source>
</evidence>
<dbReference type="PANTHER" id="PTHR33154">
    <property type="entry name" value="TRANSCRIPTIONAL REGULATOR, ARSR FAMILY"/>
    <property type="match status" value="1"/>
</dbReference>
<keyword evidence="2" id="KW-0238">DNA-binding</keyword>
<dbReference type="GO" id="GO:0003700">
    <property type="term" value="F:DNA-binding transcription factor activity"/>
    <property type="evidence" value="ECO:0007669"/>
    <property type="project" value="InterPro"/>
</dbReference>
<evidence type="ECO:0000256" key="3">
    <source>
        <dbReference type="ARBA" id="ARBA00023163"/>
    </source>
</evidence>
<dbReference type="InterPro" id="IPR001845">
    <property type="entry name" value="HTH_ArsR_DNA-bd_dom"/>
</dbReference>
<dbReference type="Pfam" id="PF12840">
    <property type="entry name" value="HTH_20"/>
    <property type="match status" value="1"/>
</dbReference>
<protein>
    <submittedName>
        <fullName evidence="5">Helix-turn-helix transcriptional regulator</fullName>
    </submittedName>
</protein>
<feature type="domain" description="HTH arsR-type" evidence="4">
    <location>
        <begin position="3"/>
        <end position="98"/>
    </location>
</feature>
<name>A0A941IMP0_9ACTN</name>
<dbReference type="RefSeq" id="WP_212522395.1">
    <property type="nucleotide sequence ID" value="NZ_JAGSOH010000207.1"/>
</dbReference>
<dbReference type="SUPFAM" id="SSF46785">
    <property type="entry name" value="Winged helix' DNA-binding domain"/>
    <property type="match status" value="1"/>
</dbReference>
<dbReference type="AlphaFoldDB" id="A0A941IMP0"/>
<dbReference type="GO" id="GO:0003677">
    <property type="term" value="F:DNA binding"/>
    <property type="evidence" value="ECO:0007669"/>
    <property type="project" value="UniProtKB-KW"/>
</dbReference>
<gene>
    <name evidence="5" type="ORF">KDK95_33560</name>
</gene>
<organism evidence="5 6">
    <name type="scientific">Actinospica acidithermotolerans</name>
    <dbReference type="NCBI Taxonomy" id="2828514"/>
    <lineage>
        <taxon>Bacteria</taxon>
        <taxon>Bacillati</taxon>
        <taxon>Actinomycetota</taxon>
        <taxon>Actinomycetes</taxon>
        <taxon>Catenulisporales</taxon>
        <taxon>Actinospicaceae</taxon>
        <taxon>Actinospica</taxon>
    </lineage>
</organism>
<dbReference type="InterPro" id="IPR036390">
    <property type="entry name" value="WH_DNA-bd_sf"/>
</dbReference>
<comment type="caution">
    <text evidence="5">The sequence shown here is derived from an EMBL/GenBank/DDBJ whole genome shotgun (WGS) entry which is preliminary data.</text>
</comment>
<dbReference type="InterPro" id="IPR011991">
    <property type="entry name" value="ArsR-like_HTH"/>
</dbReference>
<keyword evidence="3" id="KW-0804">Transcription</keyword>
<proteinExistence type="predicted"/>